<dbReference type="Pfam" id="PF11796">
    <property type="entry name" value="DUF3323"/>
    <property type="match status" value="1"/>
</dbReference>
<evidence type="ECO:0000259" key="2">
    <source>
        <dbReference type="Pfam" id="PF11796"/>
    </source>
</evidence>
<dbReference type="SUPFAM" id="SSF56726">
    <property type="entry name" value="DNA topoisomerase IV, alpha subunit"/>
    <property type="match status" value="1"/>
</dbReference>
<dbReference type="InterPro" id="IPR036078">
    <property type="entry name" value="Spo11/TopoVI_A_sf"/>
</dbReference>
<gene>
    <name evidence="3" type="ORF">J2S19_001538</name>
</gene>
<sequence length="294" mass="33884">MVGTEIFYKKDVKQLEEEAKIDFFLQLANQYPSTNTKWLTESIVHKESAANGFVQSYNQKDYQSIKNIYKTIMLLPLKTKIRLPVLAEKIAGDPHYFDKETKFITALQILKSKKDNTPYSNDTSIEAVNELLYEYGILKDDLQNFVTCSGLLAKNNGENVRSWDYLYDENSVHNVPLRELIKYDRIYPKKGKCVFIVENSGVFSSILDMHKGEPLPIVCTHGQFKLAALQLIEKLCNENVAIYYAGDYDPEGLQMAQRLKMKYGQSIHFWRYTVQDYIEALSEIEITPLSASKL</sequence>
<keyword evidence="4" id="KW-1185">Reference proteome</keyword>
<evidence type="ECO:0000313" key="3">
    <source>
        <dbReference type="EMBL" id="MDQ0230284.1"/>
    </source>
</evidence>
<evidence type="ECO:0000313" key="4">
    <source>
        <dbReference type="Proteomes" id="UP001234495"/>
    </source>
</evidence>
<dbReference type="EMBL" id="JAUSUD010000005">
    <property type="protein sequence ID" value="MDQ0230284.1"/>
    <property type="molecule type" value="Genomic_DNA"/>
</dbReference>
<dbReference type="InterPro" id="IPR024465">
    <property type="entry name" value="DUF2399"/>
</dbReference>
<reference evidence="3 4" key="1">
    <citation type="submission" date="2023-07" db="EMBL/GenBank/DDBJ databases">
        <title>Genomic Encyclopedia of Type Strains, Phase IV (KMG-IV): sequencing the most valuable type-strain genomes for metagenomic binning, comparative biology and taxonomic classification.</title>
        <authorList>
            <person name="Goeker M."/>
        </authorList>
    </citation>
    <scope>NUCLEOTIDE SEQUENCE [LARGE SCALE GENOMIC DNA]</scope>
    <source>
        <strain evidence="3 4">DSM 29005</strain>
    </source>
</reference>
<proteinExistence type="predicted"/>
<organism evidence="3 4">
    <name type="scientific">Metabacillus malikii</name>
    <dbReference type="NCBI Taxonomy" id="1504265"/>
    <lineage>
        <taxon>Bacteria</taxon>
        <taxon>Bacillati</taxon>
        <taxon>Bacillota</taxon>
        <taxon>Bacilli</taxon>
        <taxon>Bacillales</taxon>
        <taxon>Bacillaceae</taxon>
        <taxon>Metabacillus</taxon>
    </lineage>
</organism>
<name>A0ABT9ZEC6_9BACI</name>
<dbReference type="RefSeq" id="WP_307339331.1">
    <property type="nucleotide sequence ID" value="NZ_JAUSUD010000005.1"/>
</dbReference>
<protein>
    <submittedName>
        <fullName evidence="3">Uncharacterized protein (TIGR02679 family)</fullName>
    </submittedName>
</protein>
<dbReference type="Gene3D" id="3.40.1360.10">
    <property type="match status" value="1"/>
</dbReference>
<feature type="domain" description="Conserved hypothetical protein CHP02679 N terminus" evidence="2">
    <location>
        <begin position="3"/>
        <end position="152"/>
    </location>
</feature>
<feature type="domain" description="DUF2399" evidence="1">
    <location>
        <begin position="174"/>
        <end position="289"/>
    </location>
</feature>
<dbReference type="InterPro" id="IPR024466">
    <property type="entry name" value="CHP02679_N"/>
</dbReference>
<dbReference type="Proteomes" id="UP001234495">
    <property type="component" value="Unassembled WGS sequence"/>
</dbReference>
<comment type="caution">
    <text evidence="3">The sequence shown here is derived from an EMBL/GenBank/DDBJ whole genome shotgun (WGS) entry which is preliminary data.</text>
</comment>
<accession>A0ABT9ZEC6</accession>
<dbReference type="Pfam" id="PF09664">
    <property type="entry name" value="DUF2399"/>
    <property type="match status" value="1"/>
</dbReference>
<evidence type="ECO:0000259" key="1">
    <source>
        <dbReference type="Pfam" id="PF09664"/>
    </source>
</evidence>